<keyword evidence="1" id="KW-1133">Transmembrane helix</keyword>
<dbReference type="EMBL" id="WHOC01000137">
    <property type="protein sequence ID" value="NOU89017.1"/>
    <property type="molecule type" value="Genomic_DNA"/>
</dbReference>
<reference evidence="3 4" key="1">
    <citation type="submission" date="2019-10" db="EMBL/GenBank/DDBJ databases">
        <title>Description of Paenibacillus choica sp. nov.</title>
        <authorList>
            <person name="Carlier A."/>
            <person name="Qi S."/>
        </authorList>
    </citation>
    <scope>NUCLEOTIDE SEQUENCE [LARGE SCALE GENOMIC DNA]</scope>
    <source>
        <strain evidence="3 4">LMG 31460</strain>
    </source>
</reference>
<protein>
    <recommendedName>
        <fullName evidence="5">Tissue inhibitor of metalloproteinase</fullName>
    </recommendedName>
</protein>
<dbReference type="SUPFAM" id="SSF50242">
    <property type="entry name" value="TIMP-like"/>
    <property type="match status" value="1"/>
</dbReference>
<dbReference type="RefSeq" id="WP_171691980.1">
    <property type="nucleotide sequence ID" value="NZ_WHOC01000137.1"/>
</dbReference>
<evidence type="ECO:0000313" key="3">
    <source>
        <dbReference type="EMBL" id="NOU89017.1"/>
    </source>
</evidence>
<keyword evidence="1" id="KW-0472">Membrane</keyword>
<keyword evidence="2" id="KW-0732">Signal</keyword>
<feature type="chain" id="PRO_5045893238" description="Tissue inhibitor of metalloproteinase" evidence="2">
    <location>
        <begin position="26"/>
        <end position="171"/>
    </location>
</feature>
<evidence type="ECO:0008006" key="5">
    <source>
        <dbReference type="Google" id="ProtNLM"/>
    </source>
</evidence>
<accession>A0ABX1Z6V1</accession>
<evidence type="ECO:0000256" key="2">
    <source>
        <dbReference type="SAM" id="SignalP"/>
    </source>
</evidence>
<dbReference type="Proteomes" id="UP000658690">
    <property type="component" value="Unassembled WGS sequence"/>
</dbReference>
<keyword evidence="1" id="KW-0812">Transmembrane</keyword>
<feature type="signal peptide" evidence="2">
    <location>
        <begin position="1"/>
        <end position="25"/>
    </location>
</feature>
<keyword evidence="4" id="KW-1185">Reference proteome</keyword>
<proteinExistence type="predicted"/>
<dbReference type="Gene3D" id="2.40.50.120">
    <property type="match status" value="1"/>
</dbReference>
<organism evidence="3 4">
    <name type="scientific">Paenibacillus germinis</name>
    <dbReference type="NCBI Taxonomy" id="2654979"/>
    <lineage>
        <taxon>Bacteria</taxon>
        <taxon>Bacillati</taxon>
        <taxon>Bacillota</taxon>
        <taxon>Bacilli</taxon>
        <taxon>Bacillales</taxon>
        <taxon>Paenibacillaceae</taxon>
        <taxon>Paenibacillus</taxon>
    </lineage>
</organism>
<dbReference type="InterPro" id="IPR008993">
    <property type="entry name" value="TIMP-like_OB-fold"/>
</dbReference>
<sequence>MRKFILALFVICLMFSFKLNEPVSALSCAHPKSIKEEIANSAVVFMGTALNSNTVKYDFTVVFSVKTLWKGSTDIIENGISVGNMWKEIKAGQDYLIFASQREGHLEANICGNSKDWSEVSQKQINELDTGKPIIEQSLKNRNQLYWFMFGFLIIAIGGYLLIRYYRFRRM</sequence>
<name>A0ABX1Z6V1_9BACL</name>
<feature type="transmembrane region" description="Helical" evidence="1">
    <location>
        <begin position="145"/>
        <end position="163"/>
    </location>
</feature>
<evidence type="ECO:0000313" key="4">
    <source>
        <dbReference type="Proteomes" id="UP000658690"/>
    </source>
</evidence>
<evidence type="ECO:0000256" key="1">
    <source>
        <dbReference type="SAM" id="Phobius"/>
    </source>
</evidence>
<comment type="caution">
    <text evidence="3">The sequence shown here is derived from an EMBL/GenBank/DDBJ whole genome shotgun (WGS) entry which is preliminary data.</text>
</comment>
<gene>
    <name evidence="3" type="ORF">GC102_25185</name>
</gene>